<dbReference type="AlphaFoldDB" id="A0A919JWJ6"/>
<gene>
    <name evidence="2" type="ORF">Ari01nite_23500</name>
</gene>
<comment type="caution">
    <text evidence="2">The sequence shown here is derived from an EMBL/GenBank/DDBJ whole genome shotgun (WGS) entry which is preliminary data.</text>
</comment>
<evidence type="ECO:0000256" key="1">
    <source>
        <dbReference type="SAM" id="MobiDB-lite"/>
    </source>
</evidence>
<evidence type="ECO:0000313" key="3">
    <source>
        <dbReference type="Proteomes" id="UP000636960"/>
    </source>
</evidence>
<feature type="region of interest" description="Disordered" evidence="1">
    <location>
        <begin position="51"/>
        <end position="77"/>
    </location>
</feature>
<proteinExistence type="predicted"/>
<protein>
    <submittedName>
        <fullName evidence="2">Uncharacterized protein</fullName>
    </submittedName>
</protein>
<dbReference type="Proteomes" id="UP000636960">
    <property type="component" value="Unassembled WGS sequence"/>
</dbReference>
<dbReference type="EMBL" id="BOMV01000021">
    <property type="protein sequence ID" value="GIE94885.1"/>
    <property type="molecule type" value="Genomic_DNA"/>
</dbReference>
<name>A0A919JWJ6_9ACTN</name>
<sequence>MWKPHAENWAKVGAAYILTDERLHDAAMSFLGELSESALCGLSRRRVDHPRRLDADNEKAPGRALDNPSGAGNVYGNHNRNVATVAHKSAGLLRHFASGIGYAGNNVRRRPCLTTLK</sequence>
<feature type="compositionally biased region" description="Basic and acidic residues" evidence="1">
    <location>
        <begin position="51"/>
        <end position="61"/>
    </location>
</feature>
<keyword evidence="3" id="KW-1185">Reference proteome</keyword>
<reference evidence="2" key="1">
    <citation type="submission" date="2021-01" db="EMBL/GenBank/DDBJ databases">
        <title>Whole genome shotgun sequence of Actinoplanes rishiriensis NBRC 108556.</title>
        <authorList>
            <person name="Komaki H."/>
            <person name="Tamura T."/>
        </authorList>
    </citation>
    <scope>NUCLEOTIDE SEQUENCE</scope>
    <source>
        <strain evidence="2">NBRC 108556</strain>
    </source>
</reference>
<organism evidence="2 3">
    <name type="scientific">Paractinoplanes rishiriensis</name>
    <dbReference type="NCBI Taxonomy" id="1050105"/>
    <lineage>
        <taxon>Bacteria</taxon>
        <taxon>Bacillati</taxon>
        <taxon>Actinomycetota</taxon>
        <taxon>Actinomycetes</taxon>
        <taxon>Micromonosporales</taxon>
        <taxon>Micromonosporaceae</taxon>
        <taxon>Paractinoplanes</taxon>
    </lineage>
</organism>
<evidence type="ECO:0000313" key="2">
    <source>
        <dbReference type="EMBL" id="GIE94885.1"/>
    </source>
</evidence>
<accession>A0A919JWJ6</accession>